<reference evidence="1 2" key="1">
    <citation type="submission" date="2024-03" db="EMBL/GenBank/DDBJ databases">
        <title>A high-quality draft genome sequence of Diaporthe vaccinii, a causative agent of upright dieback and viscid rot disease in cranberry plants.</title>
        <authorList>
            <person name="Sarrasin M."/>
            <person name="Lang B.F."/>
            <person name="Burger G."/>
        </authorList>
    </citation>
    <scope>NUCLEOTIDE SEQUENCE [LARGE SCALE GENOMIC DNA]</scope>
    <source>
        <strain evidence="1 2">IS7</strain>
    </source>
</reference>
<protein>
    <submittedName>
        <fullName evidence="1">Uncharacterized protein</fullName>
    </submittedName>
</protein>
<keyword evidence="2" id="KW-1185">Reference proteome</keyword>
<accession>A0ABR4E1F0</accession>
<dbReference type="Proteomes" id="UP001600888">
    <property type="component" value="Unassembled WGS sequence"/>
</dbReference>
<gene>
    <name evidence="1" type="ORF">FJTKL_01019</name>
</gene>
<comment type="caution">
    <text evidence="1">The sequence shown here is derived from an EMBL/GenBank/DDBJ whole genome shotgun (WGS) entry which is preliminary data.</text>
</comment>
<proteinExistence type="predicted"/>
<name>A0ABR4E1F0_9PEZI</name>
<evidence type="ECO:0000313" key="2">
    <source>
        <dbReference type="Proteomes" id="UP001600888"/>
    </source>
</evidence>
<evidence type="ECO:0000313" key="1">
    <source>
        <dbReference type="EMBL" id="KAL2276252.1"/>
    </source>
</evidence>
<organism evidence="1 2">
    <name type="scientific">Diaporthe vaccinii</name>
    <dbReference type="NCBI Taxonomy" id="105482"/>
    <lineage>
        <taxon>Eukaryota</taxon>
        <taxon>Fungi</taxon>
        <taxon>Dikarya</taxon>
        <taxon>Ascomycota</taxon>
        <taxon>Pezizomycotina</taxon>
        <taxon>Sordariomycetes</taxon>
        <taxon>Sordariomycetidae</taxon>
        <taxon>Diaporthales</taxon>
        <taxon>Diaporthaceae</taxon>
        <taxon>Diaporthe</taxon>
        <taxon>Diaporthe eres species complex</taxon>
    </lineage>
</organism>
<sequence>MNWVWDINRRHVPSDTFPGVLRQDHLPLDTNETASAPTRHPLLIPALLPRKKLLTMCGGSEKDLYDPRRIGALAVVSDRSGLEQDLSGRIMFFNDVDSKSTLATHVKFLPAKGKQIRHDLTLTIFSTGDLTVPASECKQIESFTLPMTFRPDVVEPSPLESRLGQQLLLEVGGDGVIGRRIAISSQGPSKTCMAEGIVGFNSGSIALAA</sequence>
<dbReference type="EMBL" id="JBAWTH010000119">
    <property type="protein sequence ID" value="KAL2276252.1"/>
    <property type="molecule type" value="Genomic_DNA"/>
</dbReference>